<dbReference type="KEGG" id="vg:41901576"/>
<accession>A0A0C5B235</accession>
<dbReference type="EMBL" id="KM111294">
    <property type="protein sequence ID" value="AJL34051.1"/>
    <property type="molecule type" value="Genomic_DNA"/>
</dbReference>
<name>A0A0C5B235_ASF</name>
<protein>
    <submittedName>
        <fullName evidence="1">BA71V-A151R</fullName>
    </submittedName>
</protein>
<organismHost>
    <name type="scientific">Phacochoerus africanus</name>
    <name type="common">Warthog</name>
    <dbReference type="NCBI Taxonomy" id="41426"/>
</organismHost>
<organismHost>
    <name type="scientific">Ornithodoros moubata</name>
    <name type="common">Soft tick</name>
    <name type="synonym">Argasid tick</name>
    <dbReference type="NCBI Taxonomy" id="6938"/>
</organismHost>
<evidence type="ECO:0000313" key="2">
    <source>
        <dbReference type="Proteomes" id="UP000105860"/>
    </source>
</evidence>
<organismHost>
    <name type="scientific">Sus scrofa</name>
    <name type="common">Pig</name>
    <dbReference type="NCBI Taxonomy" id="9823"/>
</organismHost>
<organismHost>
    <name type="scientific">Potamochoerus larvatus</name>
    <name type="common">Bushpig</name>
    <dbReference type="NCBI Taxonomy" id="273792"/>
</organismHost>
<organismHost>
    <name type="scientific">Ornithodoros</name>
    <name type="common">relapsing fever ticks</name>
    <dbReference type="NCBI Taxonomy" id="6937"/>
</organismHost>
<reference evidence="1 2" key="1">
    <citation type="journal article" date="2015" name="Virus Genes">
        <title>Comparative analysis of the complete genome sequences of Kenyan African swine fever virus isolates within p72 genotypes IX and X.</title>
        <authorList>
            <person name="Bishop R.P."/>
            <person name="Fleischauer C."/>
            <person name="de Villiers E.P."/>
            <person name="Okoth E.A."/>
            <person name="Arias M."/>
            <person name="Gallardo C."/>
            <person name="Upton C."/>
        </authorList>
    </citation>
    <scope>NUCLEOTIDE SEQUENCE [LARGE SCALE GENOMIC DNA]</scope>
    <source>
        <strain evidence="1">Ken05/Tk1</strain>
    </source>
</reference>
<evidence type="ECO:0000313" key="1">
    <source>
        <dbReference type="EMBL" id="AJL34051.1"/>
    </source>
</evidence>
<organismHost>
    <name type="scientific">Phacochoerus aethiopicus</name>
    <name type="common">Warthog</name>
    <dbReference type="NCBI Taxonomy" id="85517"/>
</organismHost>
<gene>
    <name evidence="1" type="primary">BA71V-A151R</name>
</gene>
<organism evidence="1 2">
    <name type="scientific">African swine fever virus</name>
    <name type="common">ASFV</name>
    <dbReference type="NCBI Taxonomy" id="10497"/>
    <lineage>
        <taxon>Viruses</taxon>
        <taxon>Varidnaviria</taxon>
        <taxon>Bamfordvirae</taxon>
        <taxon>Nucleocytoviricota</taxon>
        <taxon>Pokkesviricetes</taxon>
        <taxon>Asfuvirales</taxon>
        <taxon>Asfarviridae</taxon>
        <taxon>Asfivirus</taxon>
        <taxon>Asfivirus haemorrhagiae</taxon>
    </lineage>
</organism>
<proteinExistence type="predicted"/>
<dbReference type="RefSeq" id="YP_009702771.1">
    <property type="nucleotide sequence ID" value="NC_044945.1"/>
</dbReference>
<dbReference type="GeneID" id="41901576"/>
<dbReference type="Proteomes" id="UP000105860">
    <property type="component" value="Segment"/>
</dbReference>
<sequence>MALLHKEKLIECIDNELQNSGTLLLLTKNIVVSEISYNGNDYKYFTFNDNHDLIGQENLKGATSNNIAKMVYNWIAKNPQTNKVWVGEPRIRIYFKNNLYHTNNNHVCIKDFYKVSTSVGPNIFNDRSIWCTKCTSFYPFSSILSPNLFQ</sequence>